<reference evidence="4 5" key="1">
    <citation type="submission" date="2023-08" db="EMBL/GenBank/DDBJ databases">
        <authorList>
            <person name="Folkvardsen B D."/>
            <person name="Norman A."/>
        </authorList>
    </citation>
    <scope>NUCLEOTIDE SEQUENCE [LARGE SCALE GENOMIC DNA]</scope>
    <source>
        <strain evidence="4 5">Mu0102</strain>
    </source>
</reference>
<dbReference type="Proteomes" id="UP001190464">
    <property type="component" value="Chromosome"/>
</dbReference>
<dbReference type="PANTHER" id="PTHR46766">
    <property type="entry name" value="GLUTAMINE-RICH PROTEIN 2"/>
    <property type="match status" value="1"/>
</dbReference>
<feature type="domain" description="PPE" evidence="3">
    <location>
        <begin position="2"/>
        <end position="164"/>
    </location>
</feature>
<dbReference type="EMBL" id="OY726398">
    <property type="protein sequence ID" value="CAJ1510149.1"/>
    <property type="molecule type" value="Genomic_DNA"/>
</dbReference>
<dbReference type="RefSeq" id="WP_308484708.1">
    <property type="nucleotide sequence ID" value="NZ_OY726398.1"/>
</dbReference>
<keyword evidence="5" id="KW-1185">Reference proteome</keyword>
<feature type="region of interest" description="Disordered" evidence="2">
    <location>
        <begin position="328"/>
        <end position="365"/>
    </location>
</feature>
<dbReference type="PANTHER" id="PTHR46766:SF1">
    <property type="entry name" value="GLUTAMINE-RICH PROTEIN 2"/>
    <property type="match status" value="1"/>
</dbReference>
<evidence type="ECO:0000313" key="5">
    <source>
        <dbReference type="Proteomes" id="UP001190464"/>
    </source>
</evidence>
<accession>A0ABM9M4V7</accession>
<comment type="similarity">
    <text evidence="1">Belongs to the mycobacterial PPE family.</text>
</comment>
<organism evidence="4 5">
    <name type="scientific">[Mycobacterium] holstebronense</name>
    <dbReference type="NCBI Taxonomy" id="3064288"/>
    <lineage>
        <taxon>Bacteria</taxon>
        <taxon>Bacillati</taxon>
        <taxon>Actinomycetota</taxon>
        <taxon>Actinomycetes</taxon>
        <taxon>Mycobacteriales</taxon>
        <taxon>Mycobacteriaceae</taxon>
        <taxon>Mycolicibacterium</taxon>
    </lineage>
</organism>
<gene>
    <name evidence="4" type="ORF">MU0102_004023</name>
</gene>
<dbReference type="Pfam" id="PF00823">
    <property type="entry name" value="PPE"/>
    <property type="match status" value="1"/>
</dbReference>
<protein>
    <submittedName>
        <fullName evidence="4">PPE domain-containing protein</fullName>
    </submittedName>
</protein>
<evidence type="ECO:0000256" key="2">
    <source>
        <dbReference type="SAM" id="MobiDB-lite"/>
    </source>
</evidence>
<evidence type="ECO:0000256" key="1">
    <source>
        <dbReference type="ARBA" id="ARBA00010652"/>
    </source>
</evidence>
<sequence length="404" mass="40081">MNFAALPPEVNSGLMYTGAGSGPIRAAATAWKTMAAELESAANNYRTIIAELTDQTWQGPSATAMAAAATPYAAWMSTTATKASHAGTQAAAAATAYETAYAMTVPPAVIAANRAQLATLVATNFLGTNTAAIAATEAHYSEMWAQDATAMYAYATNATAATQLPTFTAPAPNTAADTGAGTVSPGLLVDMVSAVFEVGSVGPFGAIGLGGAFGGLAMTLGELALPEGAELGALGLIGETAPALGSLVPTASLAGTGTAWASAGKAIPVGAMSVPRAWAAAVPSALRDVVSASSGSASAAAGPMATAAKLPYSQMALAGAAGGALTNPAGTERRCPPATGPNLAAPPKRAAEPEDPDASVKVDRADKSKAIGVVAELRALVELRDSGILTPEKFAQRKHRLLGE</sequence>
<evidence type="ECO:0000259" key="3">
    <source>
        <dbReference type="Pfam" id="PF00823"/>
    </source>
</evidence>
<name>A0ABM9M4V7_9MYCO</name>
<dbReference type="Gene3D" id="1.20.1260.20">
    <property type="entry name" value="PPE superfamily"/>
    <property type="match status" value="1"/>
</dbReference>
<dbReference type="InterPro" id="IPR038332">
    <property type="entry name" value="PPE_sf"/>
</dbReference>
<proteinExistence type="inferred from homology"/>
<evidence type="ECO:0000313" key="4">
    <source>
        <dbReference type="EMBL" id="CAJ1510149.1"/>
    </source>
</evidence>
<dbReference type="InterPro" id="IPR000030">
    <property type="entry name" value="PPE_dom"/>
</dbReference>
<dbReference type="SUPFAM" id="SSF140459">
    <property type="entry name" value="PE/PPE dimer-like"/>
    <property type="match status" value="1"/>
</dbReference>